<accession>A0AAU9E981</accession>
<gene>
    <name evidence="2" type="ORF">FAK_07320</name>
</gene>
<evidence type="ECO:0000256" key="1">
    <source>
        <dbReference type="SAM" id="Phobius"/>
    </source>
</evidence>
<keyword evidence="1" id="KW-1133">Transmembrane helix</keyword>
<dbReference type="AlphaFoldDB" id="A0AAU9E981"/>
<sequence>MKVWKSLKSLVKDESGISSVEYALLLAFIGALIAAAAALLGSAVATRMNTAASQVGGTS</sequence>
<reference evidence="3" key="1">
    <citation type="journal article" date="2023" name="Arch. Microbiol.">
        <title>Desulfoferula mesophilus gen. nov. sp. nov., a mesophilic sulfate-reducing bacterium isolated from a brackish lake sediment.</title>
        <authorList>
            <person name="Watanabe T."/>
            <person name="Yabe T."/>
            <person name="Tsuji J.M."/>
            <person name="Fukui M."/>
        </authorList>
    </citation>
    <scope>NUCLEOTIDE SEQUENCE [LARGE SCALE GENOMIC DNA]</scope>
    <source>
        <strain evidence="3">12FAK</strain>
    </source>
</reference>
<dbReference type="Proteomes" id="UP001366166">
    <property type="component" value="Chromosome"/>
</dbReference>
<dbReference type="KEGG" id="dmp:FAK_07320"/>
<feature type="transmembrane region" description="Helical" evidence="1">
    <location>
        <begin position="20"/>
        <end position="40"/>
    </location>
</feature>
<evidence type="ECO:0000313" key="2">
    <source>
        <dbReference type="EMBL" id="BEQ13666.1"/>
    </source>
</evidence>
<keyword evidence="1" id="KW-0472">Membrane</keyword>
<name>A0AAU9E981_9BACT</name>
<evidence type="ECO:0008006" key="4">
    <source>
        <dbReference type="Google" id="ProtNLM"/>
    </source>
</evidence>
<proteinExistence type="predicted"/>
<evidence type="ECO:0000313" key="3">
    <source>
        <dbReference type="Proteomes" id="UP001366166"/>
    </source>
</evidence>
<protein>
    <recommendedName>
        <fullName evidence="4">Flp family type IVb pilin</fullName>
    </recommendedName>
</protein>
<dbReference type="RefSeq" id="WP_338605417.1">
    <property type="nucleotide sequence ID" value="NZ_AP028679.1"/>
</dbReference>
<dbReference type="EMBL" id="AP028679">
    <property type="protein sequence ID" value="BEQ13666.1"/>
    <property type="molecule type" value="Genomic_DNA"/>
</dbReference>
<keyword evidence="3" id="KW-1185">Reference proteome</keyword>
<organism evidence="2 3">
    <name type="scientific">Desulfoferula mesophila</name>
    <dbReference type="NCBI Taxonomy" id="3058419"/>
    <lineage>
        <taxon>Bacteria</taxon>
        <taxon>Pseudomonadati</taxon>
        <taxon>Thermodesulfobacteriota</taxon>
        <taxon>Desulfarculia</taxon>
        <taxon>Desulfarculales</taxon>
        <taxon>Desulfarculaceae</taxon>
        <taxon>Desulfoferula</taxon>
    </lineage>
</organism>
<keyword evidence="1" id="KW-0812">Transmembrane</keyword>